<dbReference type="AlphaFoldDB" id="L8ELE0"/>
<proteinExistence type="predicted"/>
<accession>L8ELE0</accession>
<evidence type="ECO:0000313" key="2">
    <source>
        <dbReference type="Proteomes" id="UP000011074"/>
    </source>
</evidence>
<dbReference type="Proteomes" id="UP000011074">
    <property type="component" value="Chromosome"/>
</dbReference>
<dbReference type="GeneID" id="66854682"/>
<name>L8ELE0_STRR1</name>
<organism evidence="1 2">
    <name type="scientific">Streptomyces rimosus subsp. rimosus (strain ATCC 10970 / DSM 40260 / JCM 4667 / NRRL 2234)</name>
    <dbReference type="NCBI Taxonomy" id="1265868"/>
    <lineage>
        <taxon>Bacteria</taxon>
        <taxon>Bacillati</taxon>
        <taxon>Actinomycetota</taxon>
        <taxon>Actinomycetes</taxon>
        <taxon>Kitasatosporales</taxon>
        <taxon>Streptomycetaceae</taxon>
        <taxon>Streptomyces</taxon>
    </lineage>
</organism>
<reference evidence="1" key="2">
    <citation type="submission" date="2020-01" db="EMBL/GenBank/DDBJ databases">
        <authorList>
            <person name="Algora L."/>
            <person name="Schniete J.K."/>
            <person name="MacFadyen A."/>
            <person name="Hoskisson P.A."/>
            <person name="Hunter I.S."/>
            <person name="Herron P.R."/>
        </authorList>
    </citation>
    <scope>NUCLEOTIDE SEQUENCE</scope>
    <source>
        <strain evidence="1">ATCC 10970</strain>
    </source>
</reference>
<dbReference type="EMBL" id="CP048261">
    <property type="protein sequence ID" value="QST80812.1"/>
    <property type="molecule type" value="Genomic_DNA"/>
</dbReference>
<protein>
    <submittedName>
        <fullName evidence="1">Uncharacterized protein</fullName>
    </submittedName>
</protein>
<evidence type="ECO:0000313" key="1">
    <source>
        <dbReference type="EMBL" id="QST80812.1"/>
    </source>
</evidence>
<gene>
    <name evidence="1" type="ORF">SRIM_012030</name>
</gene>
<reference evidence="1" key="1">
    <citation type="submission" date="2012-12" db="EMBL/GenBank/DDBJ databases">
        <authorList>
            <person name="Pethick F.E."/>
            <person name="MacFadyen A.C."/>
            <person name="Tang Z."/>
            <person name="Sangal V."/>
            <person name="Tze-Tze L."/>
            <person name="Chu J."/>
            <person name="Guo M."/>
            <person name="Kirby R."/>
            <person name="Hoskisson P.A."/>
            <person name="Herron P.R."/>
            <person name="Hunter I.S."/>
        </authorList>
    </citation>
    <scope>NUCLEOTIDE SEQUENCE</scope>
    <source>
        <strain evidence="1">ATCC 10970</strain>
    </source>
</reference>
<dbReference type="RefSeq" id="WP_003983867.1">
    <property type="nucleotide sequence ID" value="NZ_CP048261.1"/>
</dbReference>
<sequence length="150" mass="16300">MTDMNEPWTAPPGDGTAVVPIGDVWDVVEAPAETAAWVRQLRRVEAPAIVDPRQGRAWWLIPRGSANPTAWLWHQLQPTVVVRTSGSLIVPHAARSDGLRWVKPHPWGGTYLAQPERLAAVLTLLRSATAARRASVSPFYARGDTDAGPG</sequence>
<reference evidence="1" key="3">
    <citation type="journal article" date="2021" name="bioRxiv">
        <title>Bilateral symmetry of linear streptomycete chromosomes.</title>
        <authorList>
            <person name="Algora-Gallardo L."/>
            <person name="Schniete J.K."/>
            <person name="Mark D.R."/>
            <person name="Hunter I.S."/>
            <person name="Herron P.R."/>
        </authorList>
    </citation>
    <scope>NUCLEOTIDE SEQUENCE</scope>
    <source>
        <strain evidence="1">ATCC 10970</strain>
    </source>
</reference>